<keyword evidence="2" id="KW-1185">Reference proteome</keyword>
<dbReference type="EMBL" id="JAIWYP010000002">
    <property type="protein sequence ID" value="KAH3864980.1"/>
    <property type="molecule type" value="Genomic_DNA"/>
</dbReference>
<gene>
    <name evidence="1" type="ORF">DPMN_028013</name>
</gene>
<evidence type="ECO:0000313" key="1">
    <source>
        <dbReference type="EMBL" id="KAH3864980.1"/>
    </source>
</evidence>
<organism evidence="1 2">
    <name type="scientific">Dreissena polymorpha</name>
    <name type="common">Zebra mussel</name>
    <name type="synonym">Mytilus polymorpha</name>
    <dbReference type="NCBI Taxonomy" id="45954"/>
    <lineage>
        <taxon>Eukaryota</taxon>
        <taxon>Metazoa</taxon>
        <taxon>Spiralia</taxon>
        <taxon>Lophotrochozoa</taxon>
        <taxon>Mollusca</taxon>
        <taxon>Bivalvia</taxon>
        <taxon>Autobranchia</taxon>
        <taxon>Heteroconchia</taxon>
        <taxon>Euheterodonta</taxon>
        <taxon>Imparidentia</taxon>
        <taxon>Neoheterodontei</taxon>
        <taxon>Myida</taxon>
        <taxon>Dreissenoidea</taxon>
        <taxon>Dreissenidae</taxon>
        <taxon>Dreissena</taxon>
    </lineage>
</organism>
<comment type="caution">
    <text evidence="1">The sequence shown here is derived from an EMBL/GenBank/DDBJ whole genome shotgun (WGS) entry which is preliminary data.</text>
</comment>
<protein>
    <submittedName>
        <fullName evidence="1">Uncharacterized protein</fullName>
    </submittedName>
</protein>
<dbReference type="AlphaFoldDB" id="A0A9D4LTY0"/>
<proteinExistence type="predicted"/>
<dbReference type="Proteomes" id="UP000828390">
    <property type="component" value="Unassembled WGS sequence"/>
</dbReference>
<sequence length="71" mass="8304">MKEVIIYFKVLEVSIEVFIAMAEVRVLKTVVKARVLEAVAEVHIMIHLLVKTARNFTQKSNRFCCWPNRGW</sequence>
<evidence type="ECO:0000313" key="2">
    <source>
        <dbReference type="Proteomes" id="UP000828390"/>
    </source>
</evidence>
<name>A0A9D4LTY0_DREPO</name>
<accession>A0A9D4LTY0</accession>
<reference evidence="1" key="1">
    <citation type="journal article" date="2019" name="bioRxiv">
        <title>The Genome of the Zebra Mussel, Dreissena polymorpha: A Resource for Invasive Species Research.</title>
        <authorList>
            <person name="McCartney M.A."/>
            <person name="Auch B."/>
            <person name="Kono T."/>
            <person name="Mallez S."/>
            <person name="Zhang Y."/>
            <person name="Obille A."/>
            <person name="Becker A."/>
            <person name="Abrahante J.E."/>
            <person name="Garbe J."/>
            <person name="Badalamenti J.P."/>
            <person name="Herman A."/>
            <person name="Mangelson H."/>
            <person name="Liachko I."/>
            <person name="Sullivan S."/>
            <person name="Sone E.D."/>
            <person name="Koren S."/>
            <person name="Silverstein K.A.T."/>
            <person name="Beckman K.B."/>
            <person name="Gohl D.M."/>
        </authorList>
    </citation>
    <scope>NUCLEOTIDE SEQUENCE</scope>
    <source>
        <strain evidence="1">Duluth1</strain>
        <tissue evidence="1">Whole animal</tissue>
    </source>
</reference>
<reference evidence="1" key="2">
    <citation type="submission" date="2020-11" db="EMBL/GenBank/DDBJ databases">
        <authorList>
            <person name="McCartney M.A."/>
            <person name="Auch B."/>
            <person name="Kono T."/>
            <person name="Mallez S."/>
            <person name="Becker A."/>
            <person name="Gohl D.M."/>
            <person name="Silverstein K.A.T."/>
            <person name="Koren S."/>
            <person name="Bechman K.B."/>
            <person name="Herman A."/>
            <person name="Abrahante J.E."/>
            <person name="Garbe J."/>
        </authorList>
    </citation>
    <scope>NUCLEOTIDE SEQUENCE</scope>
    <source>
        <strain evidence="1">Duluth1</strain>
        <tissue evidence="1">Whole animal</tissue>
    </source>
</reference>